<evidence type="ECO:0000256" key="7">
    <source>
        <dbReference type="RuleBase" id="RU363032"/>
    </source>
</evidence>
<gene>
    <name evidence="9" type="ORF">Cme02nite_60570</name>
</gene>
<evidence type="ECO:0000256" key="2">
    <source>
        <dbReference type="ARBA" id="ARBA00022448"/>
    </source>
</evidence>
<reference evidence="9" key="1">
    <citation type="submission" date="2021-01" db="EMBL/GenBank/DDBJ databases">
        <title>Whole genome shotgun sequence of Catellatospora methionotrophica NBRC 14553.</title>
        <authorList>
            <person name="Komaki H."/>
            <person name="Tamura T."/>
        </authorList>
    </citation>
    <scope>NUCLEOTIDE SEQUENCE</scope>
    <source>
        <strain evidence="9">NBRC 14553</strain>
    </source>
</reference>
<dbReference type="InterPro" id="IPR000515">
    <property type="entry name" value="MetI-like"/>
</dbReference>
<dbReference type="PROSITE" id="PS50928">
    <property type="entry name" value="ABC_TM1"/>
    <property type="match status" value="1"/>
</dbReference>
<feature type="transmembrane region" description="Helical" evidence="7">
    <location>
        <begin position="7"/>
        <end position="26"/>
    </location>
</feature>
<keyword evidence="5 7" id="KW-1133">Transmembrane helix</keyword>
<comment type="subcellular location">
    <subcellularLocation>
        <location evidence="1 7">Cell membrane</location>
        <topology evidence="1 7">Multi-pass membrane protein</topology>
    </subcellularLocation>
</comment>
<dbReference type="PANTHER" id="PTHR30193:SF41">
    <property type="entry name" value="DIACETYLCHITOBIOSE UPTAKE SYSTEM PERMEASE PROTEIN NGCF"/>
    <property type="match status" value="1"/>
</dbReference>
<dbReference type="RefSeq" id="WP_166386583.1">
    <property type="nucleotide sequence ID" value="NZ_BAAATT010000032.1"/>
</dbReference>
<dbReference type="GO" id="GO:0055085">
    <property type="term" value="P:transmembrane transport"/>
    <property type="evidence" value="ECO:0007669"/>
    <property type="project" value="InterPro"/>
</dbReference>
<dbReference type="CDD" id="cd06261">
    <property type="entry name" value="TM_PBP2"/>
    <property type="match status" value="1"/>
</dbReference>
<evidence type="ECO:0000313" key="10">
    <source>
        <dbReference type="Proteomes" id="UP000660339"/>
    </source>
</evidence>
<dbReference type="SUPFAM" id="SSF161098">
    <property type="entry name" value="MetI-like"/>
    <property type="match status" value="1"/>
</dbReference>
<comment type="caution">
    <text evidence="9">The sequence shown here is derived from an EMBL/GenBank/DDBJ whole genome shotgun (WGS) entry which is preliminary data.</text>
</comment>
<feature type="transmembrane region" description="Helical" evidence="7">
    <location>
        <begin position="111"/>
        <end position="131"/>
    </location>
</feature>
<feature type="domain" description="ABC transmembrane type-1" evidence="8">
    <location>
        <begin position="67"/>
        <end position="317"/>
    </location>
</feature>
<keyword evidence="2 7" id="KW-0813">Transport</keyword>
<dbReference type="InterPro" id="IPR035906">
    <property type="entry name" value="MetI-like_sf"/>
</dbReference>
<feature type="transmembrane region" description="Helical" evidence="7">
    <location>
        <begin position="296"/>
        <end position="316"/>
    </location>
</feature>
<keyword evidence="4 7" id="KW-0812">Transmembrane</keyword>
<sequence>MSFGRARFIFGFLVAPIVLYAVYVLYPYGQTAYYSVTDFSGFSPDYSYVGFGNYVELFSDDVFLRALGHNVVVLTVYPVVTILLALFFAFMLNVGGRGDKAGVRGVRGSSVYKFIFFFPQVLSIAIVAVIWRRVFQSNDGGMINSLLMKLGLVDKDKPLLFLAESDSVFPPIHIGNFVFEAPVVLVCLILIAIWGGVGFYLILFSAAMQSIPKDIFEAATLDGATRVQTFFRVTLPLLREHVSVAWVYLGIAALDFYALVVGMTPGPGGGGPNDASQVMSSYMMSNAFRPARFDSFAFACAMGVSIAILTLLFAAAQLRITRSRDKLEF</sequence>
<evidence type="ECO:0000256" key="5">
    <source>
        <dbReference type="ARBA" id="ARBA00022989"/>
    </source>
</evidence>
<comment type="similarity">
    <text evidence="7">Belongs to the binding-protein-dependent transport system permease family.</text>
</comment>
<evidence type="ECO:0000259" key="8">
    <source>
        <dbReference type="PROSITE" id="PS50928"/>
    </source>
</evidence>
<dbReference type="Gene3D" id="1.10.3720.10">
    <property type="entry name" value="MetI-like"/>
    <property type="match status" value="1"/>
</dbReference>
<name>A0A8J3LNC4_9ACTN</name>
<evidence type="ECO:0000256" key="6">
    <source>
        <dbReference type="ARBA" id="ARBA00023136"/>
    </source>
</evidence>
<dbReference type="AlphaFoldDB" id="A0A8J3LNC4"/>
<feature type="transmembrane region" description="Helical" evidence="7">
    <location>
        <begin position="183"/>
        <end position="203"/>
    </location>
</feature>
<organism evidence="9 10">
    <name type="scientific">Catellatospora methionotrophica</name>
    <dbReference type="NCBI Taxonomy" id="121620"/>
    <lineage>
        <taxon>Bacteria</taxon>
        <taxon>Bacillati</taxon>
        <taxon>Actinomycetota</taxon>
        <taxon>Actinomycetes</taxon>
        <taxon>Micromonosporales</taxon>
        <taxon>Micromonosporaceae</taxon>
        <taxon>Catellatospora</taxon>
    </lineage>
</organism>
<feature type="transmembrane region" description="Helical" evidence="7">
    <location>
        <begin position="67"/>
        <end position="90"/>
    </location>
</feature>
<evidence type="ECO:0000313" key="9">
    <source>
        <dbReference type="EMBL" id="GIG17725.1"/>
    </source>
</evidence>
<evidence type="ECO:0000256" key="1">
    <source>
        <dbReference type="ARBA" id="ARBA00004651"/>
    </source>
</evidence>
<keyword evidence="6 7" id="KW-0472">Membrane</keyword>
<dbReference type="PANTHER" id="PTHR30193">
    <property type="entry name" value="ABC TRANSPORTER PERMEASE PROTEIN"/>
    <property type="match status" value="1"/>
</dbReference>
<dbReference type="InterPro" id="IPR051393">
    <property type="entry name" value="ABC_transporter_permease"/>
</dbReference>
<keyword evidence="3" id="KW-1003">Cell membrane</keyword>
<protein>
    <submittedName>
        <fullName evidence="9">Sugar ABC transporter permease</fullName>
    </submittedName>
</protein>
<feature type="transmembrane region" description="Helical" evidence="7">
    <location>
        <begin position="242"/>
        <end position="263"/>
    </location>
</feature>
<evidence type="ECO:0000256" key="4">
    <source>
        <dbReference type="ARBA" id="ARBA00022692"/>
    </source>
</evidence>
<dbReference type="EMBL" id="BONJ01000035">
    <property type="protein sequence ID" value="GIG17725.1"/>
    <property type="molecule type" value="Genomic_DNA"/>
</dbReference>
<dbReference type="GO" id="GO:0005886">
    <property type="term" value="C:plasma membrane"/>
    <property type="evidence" value="ECO:0007669"/>
    <property type="project" value="UniProtKB-SubCell"/>
</dbReference>
<dbReference type="Pfam" id="PF00528">
    <property type="entry name" value="BPD_transp_1"/>
    <property type="match status" value="1"/>
</dbReference>
<evidence type="ECO:0000256" key="3">
    <source>
        <dbReference type="ARBA" id="ARBA00022475"/>
    </source>
</evidence>
<accession>A0A8J3LNC4</accession>
<dbReference type="Proteomes" id="UP000660339">
    <property type="component" value="Unassembled WGS sequence"/>
</dbReference>
<keyword evidence="10" id="KW-1185">Reference proteome</keyword>
<proteinExistence type="inferred from homology"/>